<keyword evidence="2" id="KW-0472">Membrane</keyword>
<dbReference type="AlphaFoldDB" id="A0A136ISN2"/>
<feature type="transmembrane region" description="Helical" evidence="2">
    <location>
        <begin position="130"/>
        <end position="153"/>
    </location>
</feature>
<dbReference type="EMBL" id="KQ964260">
    <property type="protein sequence ID" value="KXJ87921.1"/>
    <property type="molecule type" value="Genomic_DNA"/>
</dbReference>
<organism evidence="3 4">
    <name type="scientific">Microdochium bolleyi</name>
    <dbReference type="NCBI Taxonomy" id="196109"/>
    <lineage>
        <taxon>Eukaryota</taxon>
        <taxon>Fungi</taxon>
        <taxon>Dikarya</taxon>
        <taxon>Ascomycota</taxon>
        <taxon>Pezizomycotina</taxon>
        <taxon>Sordariomycetes</taxon>
        <taxon>Xylariomycetidae</taxon>
        <taxon>Xylariales</taxon>
        <taxon>Microdochiaceae</taxon>
        <taxon>Microdochium</taxon>
    </lineage>
</organism>
<evidence type="ECO:0008006" key="5">
    <source>
        <dbReference type="Google" id="ProtNLM"/>
    </source>
</evidence>
<evidence type="ECO:0000256" key="1">
    <source>
        <dbReference type="SAM" id="MobiDB-lite"/>
    </source>
</evidence>
<feature type="region of interest" description="Disordered" evidence="1">
    <location>
        <begin position="159"/>
        <end position="207"/>
    </location>
</feature>
<evidence type="ECO:0000313" key="3">
    <source>
        <dbReference type="EMBL" id="KXJ87921.1"/>
    </source>
</evidence>
<protein>
    <recommendedName>
        <fullName evidence="5">Mid2 domain-containing protein</fullName>
    </recommendedName>
</protein>
<evidence type="ECO:0000256" key="2">
    <source>
        <dbReference type="SAM" id="Phobius"/>
    </source>
</evidence>
<keyword evidence="4" id="KW-1185">Reference proteome</keyword>
<keyword evidence="2" id="KW-1133">Transmembrane helix</keyword>
<keyword evidence="2" id="KW-0812">Transmembrane</keyword>
<proteinExistence type="predicted"/>
<feature type="compositionally biased region" description="Low complexity" evidence="1">
    <location>
        <begin position="115"/>
        <end position="124"/>
    </location>
</feature>
<gene>
    <name evidence="3" type="ORF">Micbo1qcDRAFT_167052</name>
</gene>
<feature type="non-terminal residue" evidence="3">
    <location>
        <position position="207"/>
    </location>
</feature>
<dbReference type="InParanoid" id="A0A136ISN2"/>
<evidence type="ECO:0000313" key="4">
    <source>
        <dbReference type="Proteomes" id="UP000070501"/>
    </source>
</evidence>
<dbReference type="Proteomes" id="UP000070501">
    <property type="component" value="Unassembled WGS sequence"/>
</dbReference>
<name>A0A136ISN2_9PEZI</name>
<reference evidence="4" key="1">
    <citation type="submission" date="2016-02" db="EMBL/GenBank/DDBJ databases">
        <title>Draft genome sequence of Microdochium bolleyi, a fungal endophyte of beachgrass.</title>
        <authorList>
            <consortium name="DOE Joint Genome Institute"/>
            <person name="David A.S."/>
            <person name="May G."/>
            <person name="Haridas S."/>
            <person name="Lim J."/>
            <person name="Wang M."/>
            <person name="Labutti K."/>
            <person name="Lipzen A."/>
            <person name="Barry K."/>
            <person name="Grigoriev I.V."/>
        </authorList>
    </citation>
    <scope>NUCLEOTIDE SEQUENCE [LARGE SCALE GENOMIC DNA]</scope>
    <source>
        <strain evidence="4">J235TASD1</strain>
    </source>
</reference>
<feature type="compositionally biased region" description="Gly residues" evidence="1">
    <location>
        <begin position="105"/>
        <end position="114"/>
    </location>
</feature>
<accession>A0A136ISN2</accession>
<sequence>MTLTSTSLASQLTAARSTVGKQADSDDGRLRPRQATTIKSYITTDWVYETTTETALVTFTGFTSTNLIWVTKTTTLTEIVHATGSSTAVVTATAFLSVLLSGSGSGTGDSGSNGGNNASSPSSSRLSREAWIGVGIGTGAVVIFLLVSAVLCLRRHRRQRLGQAKRSTESALTTNNGGFVPKPQHHPSLEQGAMVPSPSSWPPPPVQ</sequence>
<feature type="region of interest" description="Disordered" evidence="1">
    <location>
        <begin position="105"/>
        <end position="124"/>
    </location>
</feature>